<gene>
    <name evidence="8" type="ORF">D1224_11905</name>
</gene>
<dbReference type="PANTHER" id="PTHR30636:SF3">
    <property type="entry name" value="UPF0701 PROTEIN YICC"/>
    <property type="match status" value="1"/>
</dbReference>
<evidence type="ECO:0000256" key="2">
    <source>
        <dbReference type="ARBA" id="ARBA00022722"/>
    </source>
</evidence>
<keyword evidence="4" id="KW-0378">Hydrolase</keyword>
<feature type="domain" description="Endoribonuclease YicC-like C-terminal" evidence="7">
    <location>
        <begin position="183"/>
        <end position="295"/>
    </location>
</feature>
<dbReference type="Pfam" id="PF08340">
    <property type="entry name" value="YicC-like_C"/>
    <property type="match status" value="1"/>
</dbReference>
<dbReference type="EMBL" id="QWGB01000007">
    <property type="protein sequence ID" value="RIJ22253.1"/>
    <property type="molecule type" value="Genomic_DNA"/>
</dbReference>
<evidence type="ECO:0000256" key="4">
    <source>
        <dbReference type="ARBA" id="ARBA00022801"/>
    </source>
</evidence>
<dbReference type="Proteomes" id="UP000265431">
    <property type="component" value="Unassembled WGS sequence"/>
</dbReference>
<reference evidence="8 9" key="1">
    <citation type="submission" date="2018-08" db="EMBL/GenBank/DDBJ databases">
        <title>Henriciella mobilis sp. nov., isolated from seawater.</title>
        <authorList>
            <person name="Cheng H."/>
            <person name="Wu Y.-H."/>
            <person name="Xu X.-W."/>
            <person name="Guo L.-L."/>
        </authorList>
    </citation>
    <scope>NUCLEOTIDE SEQUENCE [LARGE SCALE GENOMIC DNA]</scope>
    <source>
        <strain evidence="8 9">CCUG66934</strain>
    </source>
</reference>
<dbReference type="GO" id="GO:0016787">
    <property type="term" value="F:hydrolase activity"/>
    <property type="evidence" value="ECO:0007669"/>
    <property type="project" value="UniProtKB-KW"/>
</dbReference>
<evidence type="ECO:0000256" key="1">
    <source>
        <dbReference type="ARBA" id="ARBA00001968"/>
    </source>
</evidence>
<accession>A0A399QTX3</accession>
<keyword evidence="9" id="KW-1185">Reference proteome</keyword>
<evidence type="ECO:0000313" key="9">
    <source>
        <dbReference type="Proteomes" id="UP000265431"/>
    </source>
</evidence>
<dbReference type="PANTHER" id="PTHR30636">
    <property type="entry name" value="UPF0701 PROTEIN YICC"/>
    <property type="match status" value="1"/>
</dbReference>
<evidence type="ECO:0000259" key="6">
    <source>
        <dbReference type="Pfam" id="PF03755"/>
    </source>
</evidence>
<keyword evidence="3" id="KW-0255">Endonuclease</keyword>
<evidence type="ECO:0000256" key="3">
    <source>
        <dbReference type="ARBA" id="ARBA00022759"/>
    </source>
</evidence>
<protein>
    <submittedName>
        <fullName evidence="8">YicC family protein</fullName>
    </submittedName>
</protein>
<keyword evidence="2" id="KW-0540">Nuclease</keyword>
<dbReference type="AlphaFoldDB" id="A0A399QTX3"/>
<organism evidence="8 9">
    <name type="scientific">Henriciella barbarensis</name>
    <dbReference type="NCBI Taxonomy" id="86342"/>
    <lineage>
        <taxon>Bacteria</taxon>
        <taxon>Pseudomonadati</taxon>
        <taxon>Pseudomonadota</taxon>
        <taxon>Alphaproteobacteria</taxon>
        <taxon>Hyphomonadales</taxon>
        <taxon>Hyphomonadaceae</taxon>
        <taxon>Henriciella</taxon>
    </lineage>
</organism>
<sequence>MSAQVSSMTGFARVTGEADWGSWAFEAKSVNGRSLDVRGNVPGGFEGVERAVKQTASKMFARGNIQIGLRIEVASGGEMLSVNHDALQQLLRAFEKASGHAADLGAIASLMGIKGVVENGQNSTRAVASDEVVAALQAGGDELVRQLNKARLEEGGALNDMLSGYLDEMERAVAQADSLAGEQPRLLKARLEKQLAELEASDKVDGERLAAEVALSVAKADVREELDRLRAHIESARGLLEQGGPIGRKLDFLSQEFNREANTLCSKSASLDLTNAGLALKGLVDQFKEQAANVE</sequence>
<dbReference type="GO" id="GO:0004521">
    <property type="term" value="F:RNA endonuclease activity"/>
    <property type="evidence" value="ECO:0007669"/>
    <property type="project" value="InterPro"/>
</dbReference>
<evidence type="ECO:0000313" key="8">
    <source>
        <dbReference type="EMBL" id="RIJ22253.1"/>
    </source>
</evidence>
<comment type="similarity">
    <text evidence="5">Belongs to the YicC/YloC family.</text>
</comment>
<proteinExistence type="inferred from homology"/>
<evidence type="ECO:0000256" key="5">
    <source>
        <dbReference type="ARBA" id="ARBA00035648"/>
    </source>
</evidence>
<dbReference type="InterPro" id="IPR005229">
    <property type="entry name" value="YicC/YloC-like"/>
</dbReference>
<comment type="caution">
    <text evidence="8">The sequence shown here is derived from an EMBL/GenBank/DDBJ whole genome shotgun (WGS) entry which is preliminary data.</text>
</comment>
<name>A0A399QTX3_9PROT</name>
<dbReference type="NCBIfam" id="TIGR00255">
    <property type="entry name" value="YicC/YloC family endoribonuclease"/>
    <property type="match status" value="1"/>
</dbReference>
<dbReference type="InterPro" id="IPR013551">
    <property type="entry name" value="YicC-like_C"/>
</dbReference>
<feature type="domain" description="Endoribonuclease YicC-like N-terminal" evidence="6">
    <location>
        <begin position="5"/>
        <end position="159"/>
    </location>
</feature>
<dbReference type="OrthoDB" id="9771229at2"/>
<evidence type="ECO:0000259" key="7">
    <source>
        <dbReference type="Pfam" id="PF08340"/>
    </source>
</evidence>
<comment type="cofactor">
    <cofactor evidence="1">
        <name>a divalent metal cation</name>
        <dbReference type="ChEBI" id="CHEBI:60240"/>
    </cofactor>
</comment>
<dbReference type="InterPro" id="IPR013527">
    <property type="entry name" value="YicC-like_N"/>
</dbReference>
<dbReference type="Pfam" id="PF03755">
    <property type="entry name" value="YicC-like_N"/>
    <property type="match status" value="1"/>
</dbReference>